<dbReference type="AlphaFoldDB" id="A0A540R3V0"/>
<keyword evidence="1" id="KW-1133">Transmembrane helix</keyword>
<feature type="transmembrane region" description="Helical" evidence="1">
    <location>
        <begin position="87"/>
        <end position="107"/>
    </location>
</feature>
<comment type="caution">
    <text evidence="2">The sequence shown here is derived from an EMBL/GenBank/DDBJ whole genome shotgun (WGS) entry which is preliminary data.</text>
</comment>
<keyword evidence="1" id="KW-0812">Transmembrane</keyword>
<gene>
    <name evidence="2" type="ORF">EJK80_12800</name>
</gene>
<name>A0A540R3V0_9CORY</name>
<sequence length="148" mass="16261">MDTREGGRFSSAAKAATPLAHVNKREGILLLVLAASSAVLLAVNFQAANWEWGGLIRAVVVALYLFVLCLVIVLLQQARKAHPRGFMTKLVAAFGFIVVSFLFFDLVWPRWVDPHDTHWAVTTLVAVLCAAPAGWCGVYLLRKGELWS</sequence>
<dbReference type="STRING" id="1686286.GCA_900092335_01556"/>
<feature type="transmembrane region" description="Helical" evidence="1">
    <location>
        <begin position="54"/>
        <end position="75"/>
    </location>
</feature>
<reference evidence="2 3" key="1">
    <citation type="submission" date="2019-06" db="EMBL/GenBank/DDBJ databases">
        <title>Draft genome of C. phoceense Strain 272.</title>
        <authorList>
            <person name="Pacheco L.G.C."/>
            <person name="Barberis C.M."/>
            <person name="Almuzara M.N."/>
            <person name="Traglia G.M."/>
            <person name="Santos C.S."/>
            <person name="Rocha D.J.P.G."/>
            <person name="Aguiar E.R.G.R."/>
            <person name="Vay C.A."/>
        </authorList>
    </citation>
    <scope>NUCLEOTIDE SEQUENCE [LARGE SCALE GENOMIC DNA]</scope>
    <source>
        <strain evidence="2 3">272</strain>
    </source>
</reference>
<accession>A0A540R3V0</accession>
<dbReference type="RefSeq" id="WP_066491057.1">
    <property type="nucleotide sequence ID" value="NZ_VHIR01000035.1"/>
</dbReference>
<evidence type="ECO:0000256" key="1">
    <source>
        <dbReference type="SAM" id="Phobius"/>
    </source>
</evidence>
<organism evidence="2 3">
    <name type="scientific">Corynebacterium phoceense</name>
    <dbReference type="NCBI Taxonomy" id="1686286"/>
    <lineage>
        <taxon>Bacteria</taxon>
        <taxon>Bacillati</taxon>
        <taxon>Actinomycetota</taxon>
        <taxon>Actinomycetes</taxon>
        <taxon>Mycobacteriales</taxon>
        <taxon>Corynebacteriaceae</taxon>
        <taxon>Corynebacterium</taxon>
    </lineage>
</organism>
<dbReference type="EMBL" id="VHIR01000035">
    <property type="protein sequence ID" value="TQE42412.1"/>
    <property type="molecule type" value="Genomic_DNA"/>
</dbReference>
<proteinExistence type="predicted"/>
<feature type="transmembrane region" description="Helical" evidence="1">
    <location>
        <begin position="119"/>
        <end position="141"/>
    </location>
</feature>
<feature type="transmembrane region" description="Helical" evidence="1">
    <location>
        <begin position="28"/>
        <end position="48"/>
    </location>
</feature>
<dbReference type="Proteomes" id="UP000318080">
    <property type="component" value="Unassembled WGS sequence"/>
</dbReference>
<protein>
    <submittedName>
        <fullName evidence="2">Uncharacterized protein</fullName>
    </submittedName>
</protein>
<evidence type="ECO:0000313" key="3">
    <source>
        <dbReference type="Proteomes" id="UP000318080"/>
    </source>
</evidence>
<keyword evidence="3" id="KW-1185">Reference proteome</keyword>
<evidence type="ECO:0000313" key="2">
    <source>
        <dbReference type="EMBL" id="TQE42412.1"/>
    </source>
</evidence>
<keyword evidence="1" id="KW-0472">Membrane</keyword>